<dbReference type="PANTHER" id="PTHR45138:SF9">
    <property type="entry name" value="DIGUANYLATE CYCLASE DGCM-RELATED"/>
    <property type="match status" value="1"/>
</dbReference>
<evidence type="ECO:0000256" key="1">
    <source>
        <dbReference type="ARBA" id="ARBA00012528"/>
    </source>
</evidence>
<dbReference type="InterPro" id="IPR000160">
    <property type="entry name" value="GGDEF_dom"/>
</dbReference>
<dbReference type="Gene3D" id="3.30.450.20">
    <property type="entry name" value="PAS domain"/>
    <property type="match status" value="1"/>
</dbReference>
<dbReference type="PANTHER" id="PTHR45138">
    <property type="entry name" value="REGULATORY COMPONENTS OF SENSORY TRANSDUCTION SYSTEM"/>
    <property type="match status" value="1"/>
</dbReference>
<feature type="domain" description="GGDEF" evidence="4">
    <location>
        <begin position="285"/>
        <end position="418"/>
    </location>
</feature>
<gene>
    <name evidence="5" type="ORF">ABVT11_19970</name>
</gene>
<feature type="transmembrane region" description="Helical" evidence="3">
    <location>
        <begin position="218"/>
        <end position="237"/>
    </location>
</feature>
<proteinExistence type="predicted"/>
<evidence type="ECO:0000313" key="5">
    <source>
        <dbReference type="EMBL" id="MET1492125.1"/>
    </source>
</evidence>
<dbReference type="RefSeq" id="WP_345927901.1">
    <property type="nucleotide sequence ID" value="NZ_JBDIVF010000005.1"/>
</dbReference>
<evidence type="ECO:0000313" key="6">
    <source>
        <dbReference type="Proteomes" id="UP001548590"/>
    </source>
</evidence>
<evidence type="ECO:0000256" key="3">
    <source>
        <dbReference type="SAM" id="Phobius"/>
    </source>
</evidence>
<dbReference type="PROSITE" id="PS50887">
    <property type="entry name" value="GGDEF"/>
    <property type="match status" value="1"/>
</dbReference>
<dbReference type="SMART" id="SM00267">
    <property type="entry name" value="GGDEF"/>
    <property type="match status" value="1"/>
</dbReference>
<name>A0ABV2CW07_9RHOO</name>
<dbReference type="Proteomes" id="UP001548590">
    <property type="component" value="Unassembled WGS sequence"/>
</dbReference>
<dbReference type="Pfam" id="PF00990">
    <property type="entry name" value="GGDEF"/>
    <property type="match status" value="1"/>
</dbReference>
<accession>A0ABV2CW07</accession>
<sequence>MKCRTRASQVADPVNDPVFVRLAARMSGMSNGMVEFQMISTRGMTHPVPDPARLEISDVRDRGYYEDALAGPPGSLVTGLPVLRKSARRWALPMVLRLEREVAGFSMILCLIDLQRLSEPHETWRMKDKGSILLLRDDGHVLARAPFDPALLGLDLSVFPRFGEMRTRPQGKLVSGSAFSDGVQRIVSYEKLPGHPVFVVSSRGYDEALQPWQTIRRILLLVAALLTLALLATGLVIRRSHRAVFSAQAALHRMAMTDELTGVFNRRAFMEEAARAREAARQAGTALSVLMIDCDHFKQVNDRYGHAVGDEVLQGATRCWREALREPDRLARLGGEEFCVLLPGLAAEDAEGVAERLRQLSAGAQVSAREPALRVTVSIGVASLSAQDADWQSLLARADRALYRAKEEGRNRVVVETPEAV</sequence>
<dbReference type="Gene3D" id="3.30.70.270">
    <property type="match status" value="1"/>
</dbReference>
<keyword evidence="3" id="KW-0472">Membrane</keyword>
<dbReference type="InterPro" id="IPR029787">
    <property type="entry name" value="Nucleotide_cyclase"/>
</dbReference>
<evidence type="ECO:0000259" key="4">
    <source>
        <dbReference type="PROSITE" id="PS50887"/>
    </source>
</evidence>
<evidence type="ECO:0000256" key="2">
    <source>
        <dbReference type="ARBA" id="ARBA00034247"/>
    </source>
</evidence>
<protein>
    <recommendedName>
        <fullName evidence="1">diguanylate cyclase</fullName>
        <ecNumber evidence="1">2.7.7.65</ecNumber>
    </recommendedName>
</protein>
<dbReference type="NCBIfam" id="TIGR00254">
    <property type="entry name" value="GGDEF"/>
    <property type="match status" value="1"/>
</dbReference>
<dbReference type="InterPro" id="IPR050469">
    <property type="entry name" value="Diguanylate_Cyclase"/>
</dbReference>
<dbReference type="InterPro" id="IPR043128">
    <property type="entry name" value="Rev_trsase/Diguanyl_cyclase"/>
</dbReference>
<dbReference type="EC" id="2.7.7.65" evidence="1"/>
<dbReference type="Pfam" id="PF22588">
    <property type="entry name" value="dCache_1_like"/>
    <property type="match status" value="1"/>
</dbReference>
<dbReference type="CDD" id="cd12915">
    <property type="entry name" value="PDC2_DGC_like"/>
    <property type="match status" value="1"/>
</dbReference>
<dbReference type="EMBL" id="JBEWLZ010000021">
    <property type="protein sequence ID" value="MET1492125.1"/>
    <property type="molecule type" value="Genomic_DNA"/>
</dbReference>
<keyword evidence="3" id="KW-1133">Transmembrane helix</keyword>
<dbReference type="SUPFAM" id="SSF55073">
    <property type="entry name" value="Nucleotide cyclase"/>
    <property type="match status" value="1"/>
</dbReference>
<organism evidence="5 6">
    <name type="scientific">Uliginosibacterium paludis</name>
    <dbReference type="NCBI Taxonomy" id="1615952"/>
    <lineage>
        <taxon>Bacteria</taxon>
        <taxon>Pseudomonadati</taxon>
        <taxon>Pseudomonadota</taxon>
        <taxon>Betaproteobacteria</taxon>
        <taxon>Rhodocyclales</taxon>
        <taxon>Zoogloeaceae</taxon>
        <taxon>Uliginosibacterium</taxon>
    </lineage>
</organism>
<keyword evidence="6" id="KW-1185">Reference proteome</keyword>
<comment type="caution">
    <text evidence="5">The sequence shown here is derived from an EMBL/GenBank/DDBJ whole genome shotgun (WGS) entry which is preliminary data.</text>
</comment>
<reference evidence="5 6" key="1">
    <citation type="submission" date="2024-07" db="EMBL/GenBank/DDBJ databases">
        <title>Uliginosibacterium paludis KCTC:42655.</title>
        <authorList>
            <person name="Kim M.K."/>
        </authorList>
    </citation>
    <scope>NUCLEOTIDE SEQUENCE [LARGE SCALE GENOMIC DNA]</scope>
    <source>
        <strain evidence="5 6">KCTC 42655</strain>
    </source>
</reference>
<comment type="catalytic activity">
    <reaction evidence="2">
        <text>2 GTP = 3',3'-c-di-GMP + 2 diphosphate</text>
        <dbReference type="Rhea" id="RHEA:24898"/>
        <dbReference type="ChEBI" id="CHEBI:33019"/>
        <dbReference type="ChEBI" id="CHEBI:37565"/>
        <dbReference type="ChEBI" id="CHEBI:58805"/>
        <dbReference type="EC" id="2.7.7.65"/>
    </reaction>
</comment>
<keyword evidence="3" id="KW-0812">Transmembrane</keyword>
<dbReference type="CDD" id="cd01949">
    <property type="entry name" value="GGDEF"/>
    <property type="match status" value="1"/>
</dbReference>
<dbReference type="InterPro" id="IPR054327">
    <property type="entry name" value="His-kinase-like_sensor"/>
</dbReference>